<comment type="caution">
    <text evidence="3">The sequence shown here is derived from an EMBL/GenBank/DDBJ whole genome shotgun (WGS) entry which is preliminary data.</text>
</comment>
<dbReference type="Proteomes" id="UP001528411">
    <property type="component" value="Unassembled WGS sequence"/>
</dbReference>
<organism evidence="3 4">
    <name type="scientific">Psychrosphaera algicola</name>
    <dbReference type="NCBI Taxonomy" id="3023714"/>
    <lineage>
        <taxon>Bacteria</taxon>
        <taxon>Pseudomonadati</taxon>
        <taxon>Pseudomonadota</taxon>
        <taxon>Gammaproteobacteria</taxon>
        <taxon>Alteromonadales</taxon>
        <taxon>Pseudoalteromonadaceae</taxon>
        <taxon>Psychrosphaera</taxon>
    </lineage>
</organism>
<proteinExistence type="predicted"/>
<evidence type="ECO:0000313" key="4">
    <source>
        <dbReference type="Proteomes" id="UP001528411"/>
    </source>
</evidence>
<keyword evidence="2" id="KW-1133">Transmembrane helix</keyword>
<gene>
    <name evidence="3" type="ORF">PN838_10415</name>
</gene>
<protein>
    <submittedName>
        <fullName evidence="3">Polysaccharide biosynthesis C-terminal domain-containing protein</fullName>
    </submittedName>
</protein>
<evidence type="ECO:0000313" key="3">
    <source>
        <dbReference type="EMBL" id="MDC2889100.1"/>
    </source>
</evidence>
<dbReference type="RefSeq" id="WP_272180607.1">
    <property type="nucleotide sequence ID" value="NZ_JAQOMS010000002.1"/>
</dbReference>
<feature type="transmembrane region" description="Helical" evidence="2">
    <location>
        <begin position="116"/>
        <end position="134"/>
    </location>
</feature>
<keyword evidence="2" id="KW-0472">Membrane</keyword>
<dbReference type="PANTHER" id="PTHR43298">
    <property type="entry name" value="MULTIDRUG RESISTANCE PROTEIN NORM-RELATED"/>
    <property type="match status" value="1"/>
</dbReference>
<feature type="transmembrane region" description="Helical" evidence="2">
    <location>
        <begin position="80"/>
        <end position="104"/>
    </location>
</feature>
<evidence type="ECO:0000256" key="1">
    <source>
        <dbReference type="ARBA" id="ARBA00022448"/>
    </source>
</evidence>
<dbReference type="EMBL" id="JAQOMS010000002">
    <property type="protein sequence ID" value="MDC2889100.1"/>
    <property type="molecule type" value="Genomic_DNA"/>
</dbReference>
<accession>A0ABT5FEN2</accession>
<reference evidence="3 4" key="1">
    <citation type="submission" date="2023-01" db="EMBL/GenBank/DDBJ databases">
        <title>Psychrosphaera sp. nov., isolated from marine algae.</title>
        <authorList>
            <person name="Bayburt H."/>
            <person name="Choi B.J."/>
            <person name="Kim J.M."/>
            <person name="Choi D.G."/>
            <person name="Jeon C.O."/>
        </authorList>
    </citation>
    <scope>NUCLEOTIDE SEQUENCE [LARGE SCALE GENOMIC DNA]</scope>
    <source>
        <strain evidence="3 4">G1-22</strain>
    </source>
</reference>
<feature type="transmembrane region" description="Helical" evidence="2">
    <location>
        <begin position="33"/>
        <end position="55"/>
    </location>
</feature>
<keyword evidence="1" id="KW-0813">Transport</keyword>
<evidence type="ECO:0000256" key="2">
    <source>
        <dbReference type="SAM" id="Phobius"/>
    </source>
</evidence>
<dbReference type="PANTHER" id="PTHR43298:SF2">
    <property type="entry name" value="FMN_FAD EXPORTER YEEO-RELATED"/>
    <property type="match status" value="1"/>
</dbReference>
<keyword evidence="4" id="KW-1185">Reference proteome</keyword>
<keyword evidence="2" id="KW-0812">Transmembrane</keyword>
<name>A0ABT5FEN2_9GAMM</name>
<sequence length="144" mass="15906">MPLLFSVVAIILNIVLNLWLINGGFGVPAMGVAGAALATTISRGVQAVVMVVMLVKMDHFLAVRLTDFYQANDLKEWRKLIILIVPMMFSFGVWALGSFCYQLIFGRLGTNELAVISMLLPLEGMFLSLFLVLLRHVQLPLANI</sequence>
<dbReference type="InterPro" id="IPR050222">
    <property type="entry name" value="MATE_MdtK"/>
</dbReference>